<dbReference type="Proteomes" id="UP000004995">
    <property type="component" value="Unassembled WGS sequence"/>
</dbReference>
<evidence type="ECO:0000313" key="2">
    <source>
        <dbReference type="EnsemblPlants" id="KQL08037"/>
    </source>
</evidence>
<dbReference type="FunCoup" id="K3XSL6">
    <property type="interactions" value="1"/>
</dbReference>
<reference evidence="3" key="1">
    <citation type="journal article" date="2012" name="Nat. Biotechnol.">
        <title>Reference genome sequence of the model plant Setaria.</title>
        <authorList>
            <person name="Bennetzen J.L."/>
            <person name="Schmutz J."/>
            <person name="Wang H."/>
            <person name="Percifield R."/>
            <person name="Hawkins J."/>
            <person name="Pontaroli A.C."/>
            <person name="Estep M."/>
            <person name="Feng L."/>
            <person name="Vaughn J.N."/>
            <person name="Grimwood J."/>
            <person name="Jenkins J."/>
            <person name="Barry K."/>
            <person name="Lindquist E."/>
            <person name="Hellsten U."/>
            <person name="Deshpande S."/>
            <person name="Wang X."/>
            <person name="Wu X."/>
            <person name="Mitros T."/>
            <person name="Triplett J."/>
            <person name="Yang X."/>
            <person name="Ye C.Y."/>
            <person name="Mauro-Herrera M."/>
            <person name="Wang L."/>
            <person name="Li P."/>
            <person name="Sharma M."/>
            <person name="Sharma R."/>
            <person name="Ronald P.C."/>
            <person name="Panaud O."/>
            <person name="Kellogg E.A."/>
            <person name="Brutnell T.P."/>
            <person name="Doust A.N."/>
            <person name="Tuskan G.A."/>
            <person name="Rokhsar D."/>
            <person name="Devos K.M."/>
        </authorList>
    </citation>
    <scope>NUCLEOTIDE SEQUENCE [LARGE SCALE GENOMIC DNA]</scope>
    <source>
        <strain evidence="3">cv. Yugu1</strain>
    </source>
</reference>
<dbReference type="PANTHER" id="PTHR33127">
    <property type="entry name" value="TRANSMEMBRANE PROTEIN"/>
    <property type="match status" value="1"/>
</dbReference>
<dbReference type="PANTHER" id="PTHR33127:SF50">
    <property type="entry name" value="OS01G0885800 PROTEIN"/>
    <property type="match status" value="1"/>
</dbReference>
<proteinExistence type="predicted"/>
<dbReference type="Gramene" id="KQL08037">
    <property type="protein sequence ID" value="KQL08037"/>
    <property type="gene ID" value="SETIT_004916mg"/>
</dbReference>
<dbReference type="AlphaFoldDB" id="K3XSL6"/>
<protein>
    <recommendedName>
        <fullName evidence="1">KIB1-4 beta-propeller domain-containing protein</fullName>
    </recommendedName>
</protein>
<dbReference type="HOGENOM" id="CLU_032864_0_0_1"/>
<sequence>METESTDAAGGRSPLGTLPVLVCDHGLNPNNRQTAFAIGDQSLHTSVVPELAGNHYHVTPHGWALLVAPGPSPRTRLWDPRSGQSVSLPAMEREPPEDWECCLSDAPTTSPSCVVLVLHMKEPKFLYCRVGGSHWSAHEYDVGDVKLPPSYAPPRKIVIQDAVGGRFYFNTGKLGVIDFSPAAMPELSFIDYPPPEFPMGSNCRREYMLESRGELFSVYICLKEFTPEIRSGPVEVDDLGDRVFLLSYSNAQLLCSASKYGVKGNCVYFFHNVMGDMDGELLYIFDMDDKSLKTVRPCPEMAELLRSPFCMLPIDDQDSTREY</sequence>
<name>K3XSL6_SETIT</name>
<dbReference type="eggNOG" id="ENOG502R3ZC">
    <property type="taxonomic scope" value="Eukaryota"/>
</dbReference>
<evidence type="ECO:0000259" key="1">
    <source>
        <dbReference type="Pfam" id="PF03478"/>
    </source>
</evidence>
<dbReference type="EMBL" id="AGNK02003404">
    <property type="status" value="NOT_ANNOTATED_CDS"/>
    <property type="molecule type" value="Genomic_DNA"/>
</dbReference>
<evidence type="ECO:0000313" key="3">
    <source>
        <dbReference type="Proteomes" id="UP000004995"/>
    </source>
</evidence>
<dbReference type="InParanoid" id="K3XSL6"/>
<accession>K3XSL6</accession>
<organism evidence="2 3">
    <name type="scientific">Setaria italica</name>
    <name type="common">Foxtail millet</name>
    <name type="synonym">Panicum italicum</name>
    <dbReference type="NCBI Taxonomy" id="4555"/>
    <lineage>
        <taxon>Eukaryota</taxon>
        <taxon>Viridiplantae</taxon>
        <taxon>Streptophyta</taxon>
        <taxon>Embryophyta</taxon>
        <taxon>Tracheophyta</taxon>
        <taxon>Spermatophyta</taxon>
        <taxon>Magnoliopsida</taxon>
        <taxon>Liliopsida</taxon>
        <taxon>Poales</taxon>
        <taxon>Poaceae</taxon>
        <taxon>PACMAD clade</taxon>
        <taxon>Panicoideae</taxon>
        <taxon>Panicodae</taxon>
        <taxon>Paniceae</taxon>
        <taxon>Cenchrinae</taxon>
        <taxon>Setaria</taxon>
    </lineage>
</organism>
<reference evidence="2" key="2">
    <citation type="submission" date="2018-08" db="UniProtKB">
        <authorList>
            <consortium name="EnsemblPlants"/>
        </authorList>
    </citation>
    <scope>IDENTIFICATION</scope>
    <source>
        <strain evidence="2">Yugu1</strain>
    </source>
</reference>
<dbReference type="OMA" id="HVTPHGW"/>
<dbReference type="Pfam" id="PF03478">
    <property type="entry name" value="Beta-prop_KIB1-4"/>
    <property type="match status" value="1"/>
</dbReference>
<keyword evidence="3" id="KW-1185">Reference proteome</keyword>
<feature type="domain" description="KIB1-4 beta-propeller" evidence="1">
    <location>
        <begin position="36"/>
        <end position="276"/>
    </location>
</feature>
<dbReference type="InterPro" id="IPR005174">
    <property type="entry name" value="KIB1-4_b-propeller"/>
</dbReference>
<dbReference type="EnsemblPlants" id="KQL08037">
    <property type="protein sequence ID" value="KQL08037"/>
    <property type="gene ID" value="SETIT_004916mg"/>
</dbReference>